<accession>A0A427AKF9</accession>
<dbReference type="EMBL" id="AMZH03002112">
    <property type="protein sequence ID" value="RRT76743.1"/>
    <property type="molecule type" value="Genomic_DNA"/>
</dbReference>
<feature type="compositionally biased region" description="Basic and acidic residues" evidence="3">
    <location>
        <begin position="54"/>
        <end position="69"/>
    </location>
</feature>
<feature type="region of interest" description="Disordered" evidence="3">
    <location>
        <begin position="39"/>
        <end position="71"/>
    </location>
</feature>
<gene>
    <name evidence="5" type="ORF">B296_00029734</name>
</gene>
<dbReference type="PROSITE" id="PS51320">
    <property type="entry name" value="TIFY"/>
    <property type="match status" value="1"/>
</dbReference>
<dbReference type="InterPro" id="IPR010399">
    <property type="entry name" value="Tify_dom"/>
</dbReference>
<dbReference type="PANTHER" id="PTHR33077:SF140">
    <property type="entry name" value="PROTEIN TIFY 10B"/>
    <property type="match status" value="1"/>
</dbReference>
<comment type="caution">
    <text evidence="5">The sequence shown here is derived from an EMBL/GenBank/DDBJ whole genome shotgun (WGS) entry which is preliminary data.</text>
</comment>
<evidence type="ECO:0000256" key="2">
    <source>
        <dbReference type="RuleBase" id="RU369065"/>
    </source>
</evidence>
<reference evidence="5 6" key="1">
    <citation type="journal article" date="2014" name="Agronomy (Basel)">
        <title>A Draft Genome Sequence for Ensete ventricosum, the Drought-Tolerant Tree Against Hunger.</title>
        <authorList>
            <person name="Harrison J."/>
            <person name="Moore K.A."/>
            <person name="Paszkiewicz K."/>
            <person name="Jones T."/>
            <person name="Grant M."/>
            <person name="Ambacheew D."/>
            <person name="Muzemil S."/>
            <person name="Studholme D.J."/>
        </authorList>
    </citation>
    <scope>NUCLEOTIDE SEQUENCE [LARGE SCALE GENOMIC DNA]</scope>
</reference>
<comment type="subcellular location">
    <subcellularLocation>
        <location evidence="2">Nucleus</location>
    </subcellularLocation>
</comment>
<evidence type="ECO:0000313" key="5">
    <source>
        <dbReference type="EMBL" id="RRT76743.1"/>
    </source>
</evidence>
<dbReference type="SMART" id="SM00979">
    <property type="entry name" value="TIFY"/>
    <property type="match status" value="1"/>
</dbReference>
<dbReference type="InterPro" id="IPR040390">
    <property type="entry name" value="TIFY/JAZ"/>
</dbReference>
<evidence type="ECO:0000256" key="1">
    <source>
        <dbReference type="ARBA" id="ARBA00008614"/>
    </source>
</evidence>
<dbReference type="Proteomes" id="UP000287651">
    <property type="component" value="Unassembled WGS sequence"/>
</dbReference>
<dbReference type="GO" id="GO:0031347">
    <property type="term" value="P:regulation of defense response"/>
    <property type="evidence" value="ECO:0007669"/>
    <property type="project" value="UniProtKB-UniRule"/>
</dbReference>
<comment type="domain">
    <text evidence="2">The jas domain is required for interaction with COI1.</text>
</comment>
<evidence type="ECO:0000256" key="3">
    <source>
        <dbReference type="SAM" id="MobiDB-lite"/>
    </source>
</evidence>
<comment type="similarity">
    <text evidence="1 2">Belongs to the TIFY/JAZ family.</text>
</comment>
<name>A0A427AKF9_ENSVE</name>
<dbReference type="Pfam" id="PF06200">
    <property type="entry name" value="tify"/>
    <property type="match status" value="1"/>
</dbReference>
<feature type="domain" description="Tify" evidence="4">
    <location>
        <begin position="150"/>
        <end position="185"/>
    </location>
</feature>
<evidence type="ECO:0000313" key="6">
    <source>
        <dbReference type="Proteomes" id="UP000287651"/>
    </source>
</evidence>
<protein>
    <recommendedName>
        <fullName evidence="2">Protein TIFY</fullName>
    </recommendedName>
    <alternativeName>
        <fullName evidence="2">Jasmonate ZIM domain-containing protein</fullName>
    </alternativeName>
</protein>
<keyword evidence="2" id="KW-1184">Jasmonic acid signaling pathway</keyword>
<dbReference type="GO" id="GO:0009611">
    <property type="term" value="P:response to wounding"/>
    <property type="evidence" value="ECO:0007669"/>
    <property type="project" value="UniProtKB-UniRule"/>
</dbReference>
<proteinExistence type="inferred from homology"/>
<dbReference type="GO" id="GO:0005634">
    <property type="term" value="C:nucleus"/>
    <property type="evidence" value="ECO:0007669"/>
    <property type="project" value="UniProtKB-SubCell"/>
</dbReference>
<dbReference type="AlphaFoldDB" id="A0A427AKF9"/>
<dbReference type="PANTHER" id="PTHR33077">
    <property type="entry name" value="PROTEIN TIFY 4A-RELATED-RELATED"/>
    <property type="match status" value="1"/>
</dbReference>
<sequence>MAARKQGKTNFAVTCNLLSQYIKEKGRIADLGLGMAPRPQDATKGESLRVSAAHHHEPVAGSGRLERKGRAGRSRFHGAVFPACRLRPLPRGGAGRCQVRNLHPVLDSRRSMIVFVVCHFIACSTSIRCSRAKRKIEGVRKSSNGCLYCREHERAPLTIFYGGKVLVFDNFPLEKAKDLFQLASRGNPTAQNFGNLPRTAQPTTLSCSESLHLVVKISMIPAFAKPQVSDDVVWLNCRSSYS</sequence>
<dbReference type="GO" id="GO:2000022">
    <property type="term" value="P:regulation of jasmonic acid mediated signaling pathway"/>
    <property type="evidence" value="ECO:0007669"/>
    <property type="project" value="UniProtKB-UniRule"/>
</dbReference>
<organism evidence="5 6">
    <name type="scientific">Ensete ventricosum</name>
    <name type="common">Abyssinian banana</name>
    <name type="synonym">Musa ensete</name>
    <dbReference type="NCBI Taxonomy" id="4639"/>
    <lineage>
        <taxon>Eukaryota</taxon>
        <taxon>Viridiplantae</taxon>
        <taxon>Streptophyta</taxon>
        <taxon>Embryophyta</taxon>
        <taxon>Tracheophyta</taxon>
        <taxon>Spermatophyta</taxon>
        <taxon>Magnoliopsida</taxon>
        <taxon>Liliopsida</taxon>
        <taxon>Zingiberales</taxon>
        <taxon>Musaceae</taxon>
        <taxon>Ensete</taxon>
    </lineage>
</organism>
<evidence type="ECO:0000259" key="4">
    <source>
        <dbReference type="PROSITE" id="PS51320"/>
    </source>
</evidence>
<comment type="function">
    <text evidence="2">Repressor of jasmonate responses.</text>
</comment>
<keyword evidence="2" id="KW-0539">Nucleus</keyword>